<dbReference type="Pfam" id="PF01553">
    <property type="entry name" value="Acyltransferase"/>
    <property type="match status" value="1"/>
</dbReference>
<keyword evidence="4" id="KW-0443">Lipid metabolism</keyword>
<evidence type="ECO:0000313" key="8">
    <source>
        <dbReference type="EMBL" id="WYY07790.1"/>
    </source>
</evidence>
<accession>A0ABZ2U273</accession>
<evidence type="ECO:0000256" key="5">
    <source>
        <dbReference type="ARBA" id="ARBA00023315"/>
    </source>
</evidence>
<comment type="pathway">
    <text evidence="1">Lipid metabolism.</text>
</comment>
<keyword evidence="9" id="KW-1185">Reference proteome</keyword>
<dbReference type="PANTHER" id="PTHR10434">
    <property type="entry name" value="1-ACYL-SN-GLYCEROL-3-PHOSPHATE ACYLTRANSFERASE"/>
    <property type="match status" value="1"/>
</dbReference>
<keyword evidence="5 8" id="KW-0012">Acyltransferase</keyword>
<organism evidence="8 9">
    <name type="scientific">Gordonia hydrophobica</name>
    <dbReference type="NCBI Taxonomy" id="40516"/>
    <lineage>
        <taxon>Bacteria</taxon>
        <taxon>Bacillati</taxon>
        <taxon>Actinomycetota</taxon>
        <taxon>Actinomycetes</taxon>
        <taxon>Mycobacteriales</taxon>
        <taxon>Gordoniaceae</taxon>
        <taxon>Gordonia</taxon>
    </lineage>
</organism>
<keyword evidence="6" id="KW-0472">Membrane</keyword>
<evidence type="ECO:0000313" key="9">
    <source>
        <dbReference type="Proteomes" id="UP001479933"/>
    </source>
</evidence>
<evidence type="ECO:0000256" key="1">
    <source>
        <dbReference type="ARBA" id="ARBA00005189"/>
    </source>
</evidence>
<evidence type="ECO:0000256" key="6">
    <source>
        <dbReference type="SAM" id="Phobius"/>
    </source>
</evidence>
<dbReference type="EMBL" id="CP136137">
    <property type="protein sequence ID" value="WYY07790.1"/>
    <property type="molecule type" value="Genomic_DNA"/>
</dbReference>
<dbReference type="Proteomes" id="UP001479933">
    <property type="component" value="Chromosome"/>
</dbReference>
<dbReference type="RefSeq" id="WP_084247403.1">
    <property type="nucleotide sequence ID" value="NZ_CP136137.1"/>
</dbReference>
<feature type="transmembrane region" description="Helical" evidence="6">
    <location>
        <begin position="98"/>
        <end position="121"/>
    </location>
</feature>
<keyword evidence="6" id="KW-1133">Transmembrane helix</keyword>
<evidence type="ECO:0000256" key="3">
    <source>
        <dbReference type="ARBA" id="ARBA00022679"/>
    </source>
</evidence>
<dbReference type="PANTHER" id="PTHR10434:SF64">
    <property type="entry name" value="1-ACYL-SN-GLYCEROL-3-PHOSPHATE ACYLTRANSFERASE-RELATED"/>
    <property type="match status" value="1"/>
</dbReference>
<dbReference type="CDD" id="cd07989">
    <property type="entry name" value="LPLAT_AGPAT-like"/>
    <property type="match status" value="1"/>
</dbReference>
<dbReference type="InterPro" id="IPR002123">
    <property type="entry name" value="Plipid/glycerol_acylTrfase"/>
</dbReference>
<keyword evidence="2" id="KW-0444">Lipid biosynthesis</keyword>
<name>A0ABZ2U273_9ACTN</name>
<protein>
    <submittedName>
        <fullName evidence="8">Lysophospholipid acyltransferase family protein</fullName>
    </submittedName>
</protein>
<keyword evidence="3" id="KW-0808">Transferase</keyword>
<gene>
    <name evidence="8" type="ORF">RVF87_01500</name>
</gene>
<reference evidence="8 9" key="1">
    <citation type="journal article" date="2023" name="Virus Evol.">
        <title>Computational host range prediction-The good, the bad, and the ugly.</title>
        <authorList>
            <person name="Howell A.A."/>
            <person name="Versoza C.J."/>
            <person name="Pfeifer S.P."/>
        </authorList>
    </citation>
    <scope>NUCLEOTIDE SEQUENCE [LARGE SCALE GENOMIC DNA]</scope>
    <source>
        <strain evidence="8 9">1610/1b</strain>
    </source>
</reference>
<feature type="transmembrane region" description="Helical" evidence="6">
    <location>
        <begin position="38"/>
        <end position="58"/>
    </location>
</feature>
<evidence type="ECO:0000256" key="2">
    <source>
        <dbReference type="ARBA" id="ARBA00022516"/>
    </source>
</evidence>
<dbReference type="SMART" id="SM00563">
    <property type="entry name" value="PlsC"/>
    <property type="match status" value="1"/>
</dbReference>
<evidence type="ECO:0000259" key="7">
    <source>
        <dbReference type="SMART" id="SM00563"/>
    </source>
</evidence>
<proteinExistence type="predicted"/>
<sequence>MGEASVNAGIWVPASPCGPHCVHTGVEPVSRLRASVRIAALGTVGLGLLAVGVLTILLPRPARHGYWRGSAKVALRTMGVVLDIDDHRPRDTRRLRGALVVANHISFLDIIALCCVTPARFVAKREVLQMGGFGPIAKLFGVLPHRRGDLRRLRPMIDQVSGILDRGRPVAVFPEGTTWCGTASGRFKPAFFQAAIDAGVPVLPVRLSYTDRGHRTTMPGFLGEDTIGTTLYRIVRSRDLTITVTVFELQMPAGDRGHLAALAQDLIAPIEPVTALQELAVDLSGQFPAASLERVVA</sequence>
<feature type="domain" description="Phospholipid/glycerol acyltransferase" evidence="7">
    <location>
        <begin position="98"/>
        <end position="210"/>
    </location>
</feature>
<keyword evidence="6" id="KW-0812">Transmembrane</keyword>
<dbReference type="SUPFAM" id="SSF69593">
    <property type="entry name" value="Glycerol-3-phosphate (1)-acyltransferase"/>
    <property type="match status" value="1"/>
</dbReference>
<evidence type="ECO:0000256" key="4">
    <source>
        <dbReference type="ARBA" id="ARBA00023098"/>
    </source>
</evidence>
<dbReference type="GO" id="GO:0016746">
    <property type="term" value="F:acyltransferase activity"/>
    <property type="evidence" value="ECO:0007669"/>
    <property type="project" value="UniProtKB-KW"/>
</dbReference>